<dbReference type="GO" id="GO:0008972">
    <property type="term" value="F:phosphomethylpyrimidine kinase activity"/>
    <property type="evidence" value="ECO:0007669"/>
    <property type="project" value="TreeGrafter"/>
</dbReference>
<gene>
    <name evidence="2" type="ORF">LPB142_15385</name>
</gene>
<dbReference type="STRING" id="1850250.LPB142_15385"/>
<reference evidence="2 3" key="1">
    <citation type="submission" date="2016-10" db="EMBL/GenBank/DDBJ databases">
        <title>Rhodobacter sp. LPB0142, isolated from sea water.</title>
        <authorList>
            <person name="Kim E."/>
            <person name="Yi H."/>
        </authorList>
    </citation>
    <scope>NUCLEOTIDE SEQUENCE [LARGE SCALE GENOMIC DNA]</scope>
    <source>
        <strain evidence="2 3">LPB0142</strain>
    </source>
</reference>
<sequence>MSAVLLIGGLDSSGGAGLLRDVAAAAAQGVAARVAATAVTAQGAGGVCALAPVPPEVVAAQIRAAGAVGAVKIGMLVDAARVAAVAGALPRAPMVLDPVLDASAGGALLDGGGLAALLTRLAPRAALITPNLPELAAIGAALGASDPVAALLAAGCGAVLVKGGHGAGAEAVDRLYQLRGVTDFAAPRRAGALRGTGCELASGIAAGLARGRGLAEATRAAKAAVSARFAALPAGGAGG</sequence>
<dbReference type="PANTHER" id="PTHR20858:SF17">
    <property type="entry name" value="HYDROXYMETHYLPYRIMIDINE_PHOSPHOMETHYLPYRIMIDINE KINASE THI20-RELATED"/>
    <property type="match status" value="1"/>
</dbReference>
<dbReference type="InterPro" id="IPR013749">
    <property type="entry name" value="PM/HMP-P_kinase-1"/>
</dbReference>
<dbReference type="GO" id="GO:0008902">
    <property type="term" value="F:hydroxymethylpyrimidine kinase activity"/>
    <property type="evidence" value="ECO:0007669"/>
    <property type="project" value="TreeGrafter"/>
</dbReference>
<dbReference type="KEGG" id="rhp:LPB142_15385"/>
<organism evidence="2 3">
    <name type="scientific">Rhodobacter xanthinilyticus</name>
    <dbReference type="NCBI Taxonomy" id="1850250"/>
    <lineage>
        <taxon>Bacteria</taxon>
        <taxon>Pseudomonadati</taxon>
        <taxon>Pseudomonadota</taxon>
        <taxon>Alphaproteobacteria</taxon>
        <taxon>Rhodobacterales</taxon>
        <taxon>Rhodobacter group</taxon>
        <taxon>Rhodobacter</taxon>
    </lineage>
</organism>
<dbReference type="PANTHER" id="PTHR20858">
    <property type="entry name" value="PHOSPHOMETHYLPYRIMIDINE KINASE"/>
    <property type="match status" value="1"/>
</dbReference>
<keyword evidence="3" id="KW-1185">Reference proteome</keyword>
<dbReference type="Gene3D" id="3.40.1190.20">
    <property type="match status" value="1"/>
</dbReference>
<dbReference type="AlphaFoldDB" id="A0A1D9MGV8"/>
<dbReference type="RefSeq" id="WP_071167279.1">
    <property type="nucleotide sequence ID" value="NZ_CP017781.1"/>
</dbReference>
<dbReference type="Pfam" id="PF08543">
    <property type="entry name" value="Phos_pyr_kin"/>
    <property type="match status" value="1"/>
</dbReference>
<feature type="domain" description="Pyridoxamine kinase/Phosphomethylpyrimidine kinase" evidence="1">
    <location>
        <begin position="11"/>
        <end position="229"/>
    </location>
</feature>
<dbReference type="GO" id="GO:0005829">
    <property type="term" value="C:cytosol"/>
    <property type="evidence" value="ECO:0007669"/>
    <property type="project" value="TreeGrafter"/>
</dbReference>
<dbReference type="GO" id="GO:0009228">
    <property type="term" value="P:thiamine biosynthetic process"/>
    <property type="evidence" value="ECO:0007669"/>
    <property type="project" value="TreeGrafter"/>
</dbReference>
<accession>A0A1D9MGV8</accession>
<dbReference type="EMBL" id="CP017781">
    <property type="protein sequence ID" value="AOZ71112.1"/>
    <property type="molecule type" value="Genomic_DNA"/>
</dbReference>
<dbReference type="SUPFAM" id="SSF53613">
    <property type="entry name" value="Ribokinase-like"/>
    <property type="match status" value="1"/>
</dbReference>
<name>A0A1D9MGV8_9RHOB</name>
<dbReference type="GO" id="GO:0009229">
    <property type="term" value="P:thiamine diphosphate biosynthetic process"/>
    <property type="evidence" value="ECO:0007669"/>
    <property type="project" value="UniProtKB-UniPathway"/>
</dbReference>
<protein>
    <recommendedName>
        <fullName evidence="1">Pyridoxamine kinase/Phosphomethylpyrimidine kinase domain-containing protein</fullName>
    </recommendedName>
</protein>
<evidence type="ECO:0000313" key="3">
    <source>
        <dbReference type="Proteomes" id="UP000176562"/>
    </source>
</evidence>
<dbReference type="Proteomes" id="UP000176562">
    <property type="component" value="Chromosome"/>
</dbReference>
<dbReference type="InterPro" id="IPR029056">
    <property type="entry name" value="Ribokinase-like"/>
</dbReference>
<evidence type="ECO:0000313" key="2">
    <source>
        <dbReference type="EMBL" id="AOZ71112.1"/>
    </source>
</evidence>
<proteinExistence type="predicted"/>
<dbReference type="UniPathway" id="UPA00060">
    <property type="reaction ID" value="UER00138"/>
</dbReference>
<evidence type="ECO:0000259" key="1">
    <source>
        <dbReference type="Pfam" id="PF08543"/>
    </source>
</evidence>